<evidence type="ECO:0000313" key="3">
    <source>
        <dbReference type="Proteomes" id="UP000297635"/>
    </source>
</evidence>
<keyword evidence="3" id="KW-1185">Reference proteome</keyword>
<proteinExistence type="predicted"/>
<accession>A0A4Z0V2E7</accession>
<evidence type="ECO:0000313" key="1">
    <source>
        <dbReference type="EMBL" id="TGG34946.1"/>
    </source>
</evidence>
<comment type="caution">
    <text evidence="1">The sequence shown here is derived from an EMBL/GenBank/DDBJ whole genome shotgun (WGS) entry which is preliminary data.</text>
</comment>
<dbReference type="AlphaFoldDB" id="A0A4Z0V2E7"/>
<organism evidence="1 3">
    <name type="scientific">Duncaniella freteri</name>
    <dbReference type="NCBI Taxonomy" id="2530391"/>
    <lineage>
        <taxon>Bacteria</taxon>
        <taxon>Pseudomonadati</taxon>
        <taxon>Bacteroidota</taxon>
        <taxon>Bacteroidia</taxon>
        <taxon>Bacteroidales</taxon>
        <taxon>Muribaculaceae</taxon>
        <taxon>Duncaniella</taxon>
    </lineage>
</organism>
<dbReference type="RefSeq" id="WP_135472282.1">
    <property type="nucleotide sequence ID" value="NZ_SJSA01000002.1"/>
</dbReference>
<evidence type="ECO:0000313" key="2">
    <source>
        <dbReference type="EMBL" id="TGG36548.1"/>
    </source>
</evidence>
<keyword evidence="1" id="KW-0614">Plasmid</keyword>
<dbReference type="Proteomes" id="UP000297635">
    <property type="component" value="Unassembled WGS sequence"/>
</dbReference>
<sequence>MAQDKWLVEYQASGISVNPECINDYLRWCQENEEIMTYSIPVRNMPSFSYESTLIIKWLEYVNTEEEAKFKTESFNTLIGKADNSTLGASYRKFNPQFTGPWRIVYLESFSYIHSNSEDFNKWYDENIQNMIDASFLVSEPNYHWEYPSPQAASDFYGKSICGTLQWSVVIPKASEHELQELTKRFQSFSIIGKTKNQYDTFVADYGPVTSSKTFP</sequence>
<dbReference type="EMBL" id="SJSA01000004">
    <property type="protein sequence ID" value="TGG34946.1"/>
    <property type="molecule type" value="Genomic_DNA"/>
</dbReference>
<gene>
    <name evidence="2" type="ORF">EZ315_11945</name>
    <name evidence="1" type="ORF">EZ315_15925</name>
</gene>
<dbReference type="GeneID" id="82151270"/>
<protein>
    <submittedName>
        <fullName evidence="1">Uncharacterized protein</fullName>
    </submittedName>
</protein>
<name>A0A4Z0V2E7_9BACT</name>
<geneLocation type="plasmid" evidence="1">
    <name>pTAA-3-2</name>
</geneLocation>
<dbReference type="EMBL" id="SJSA01000002">
    <property type="protein sequence ID" value="TGG36548.1"/>
    <property type="molecule type" value="Genomic_DNA"/>
</dbReference>
<reference evidence="1 3" key="1">
    <citation type="submission" date="2019-02" db="EMBL/GenBank/DDBJ databases">
        <title>Isolation and identification of novel species under the genus Muribaculum.</title>
        <authorList>
            <person name="Miyake S."/>
            <person name="Ding Y."/>
            <person name="Low A."/>
            <person name="Soh M."/>
            <person name="Seedorf H."/>
        </authorList>
    </citation>
    <scope>NUCLEOTIDE SEQUENCE [LARGE SCALE GENOMIC DNA]</scope>
    <source>
        <strain evidence="1 3">TLL-A3</strain>
        <plasmid evidence="1">pTAA-3-2</plasmid>
    </source>
</reference>